<accession>A0ABR7T8Y6</accession>
<evidence type="ECO:0000313" key="2">
    <source>
        <dbReference type="EMBL" id="MBC9786563.1"/>
    </source>
</evidence>
<proteinExistence type="predicted"/>
<dbReference type="EMBL" id="JACVHF010000047">
    <property type="protein sequence ID" value="MBC9786563.1"/>
    <property type="molecule type" value="Genomic_DNA"/>
</dbReference>
<name>A0ABR7T8Y6_HELCL</name>
<organism evidence="2 3">
    <name type="scientific">Heliobacterium chlorum</name>
    <dbReference type="NCBI Taxonomy" id="2698"/>
    <lineage>
        <taxon>Bacteria</taxon>
        <taxon>Bacillati</taxon>
        <taxon>Bacillota</taxon>
        <taxon>Clostridia</taxon>
        <taxon>Eubacteriales</taxon>
        <taxon>Heliobacteriaceae</taxon>
        <taxon>Heliobacterium</taxon>
    </lineage>
</organism>
<reference evidence="2 3" key="1">
    <citation type="submission" date="2020-07" db="EMBL/GenBank/DDBJ databases">
        <title>Draft whole-genome sequence of Heliobacterium chlorum DSM 3682, type strain.</title>
        <authorList>
            <person name="Kyndt J.A."/>
            <person name="Meyer T.E."/>
            <person name="Imhoff J.F."/>
        </authorList>
    </citation>
    <scope>NUCLEOTIDE SEQUENCE [LARGE SCALE GENOMIC DNA]</scope>
    <source>
        <strain evidence="2 3">DSM 3682</strain>
    </source>
</reference>
<evidence type="ECO:0000256" key="1">
    <source>
        <dbReference type="SAM" id="Phobius"/>
    </source>
</evidence>
<keyword evidence="1" id="KW-1133">Transmembrane helix</keyword>
<keyword evidence="1" id="KW-0472">Membrane</keyword>
<keyword evidence="3" id="KW-1185">Reference proteome</keyword>
<evidence type="ECO:0000313" key="3">
    <source>
        <dbReference type="Proteomes" id="UP000617402"/>
    </source>
</evidence>
<protein>
    <submittedName>
        <fullName evidence="2">Uncharacterized protein</fullName>
    </submittedName>
</protein>
<gene>
    <name evidence="2" type="ORF">H1S01_19090</name>
</gene>
<sequence length="217" mass="25804">MYFFRVLRKPNLWPIDEGHKNYTEDDLFDVIELLYDLVSKPLEGRYHSWSDCGWHYDTFEKKAGQNEFRAQINDILQDYQEGYELSVDGEILALGDSGLQHLLKAEIPTFDKENVDSRLEQAILKFRRHRSSIQDRRDAVRELADILEYLRPKMKGLLLSNDESDLFNIANNFAIRHHNNKQKNDYDKPIWLSWIFYVYLSTIHVIVRLLIKNNIKV</sequence>
<comment type="caution">
    <text evidence="2">The sequence shown here is derived from an EMBL/GenBank/DDBJ whole genome shotgun (WGS) entry which is preliminary data.</text>
</comment>
<dbReference type="RefSeq" id="WP_188041983.1">
    <property type="nucleotide sequence ID" value="NZ_JACVHF010000047.1"/>
</dbReference>
<dbReference type="Proteomes" id="UP000617402">
    <property type="component" value="Unassembled WGS sequence"/>
</dbReference>
<feature type="transmembrane region" description="Helical" evidence="1">
    <location>
        <begin position="191"/>
        <end position="211"/>
    </location>
</feature>
<keyword evidence="1" id="KW-0812">Transmembrane</keyword>